<dbReference type="InterPro" id="IPR003661">
    <property type="entry name" value="HisK_dim/P_dom"/>
</dbReference>
<feature type="coiled-coil region" evidence="9">
    <location>
        <begin position="1360"/>
        <end position="1426"/>
    </location>
</feature>
<dbReference type="InterPro" id="IPR003594">
    <property type="entry name" value="HATPase_dom"/>
</dbReference>
<sequence length="2102" mass="225308">MVKARENSADNPDRSAAELVSSEGSAGMSTGEALQLAALLDVLQRVRGGDFTARLSSDYTGLSGRVADAFNDIIAANQRMAAQLDHVGQLVGRDGRTKNRVRLSLSGGAWSDMEDSVNALIDDLVWPTHAMTRTISAVAKGDLLHTVPLDVDGRPLKGEFLRSAEIVNGMIRQLGVFTSEVTRVAREVGTDGKLGGQAHVPEVTGVWKDLTESVNSMASNLTAQVRNISDVTIAVANGDLSKKITVDVRGEILQLKEAINTMVDQLRSFASEVTRVAREVGTEGKLGGQAIVPGVAGTWKDLTDSVNAMCGNLTDQVRNIAEVTTAVARGDLSRKITVDVSGEILELKETINTMVDQLNGFAGEVTRVAREVGTEGRLGGQAKVPGVAGTWKDLTDNVNSMASNLTAQVRNIAEVSTAIANGDLSKKITVTVSGEILELKETINTMVDQLNSFAGEVTRVAREVGTEGRLGGQANVRGVAGTWKDLTENVNSMAGNLTAQVRNIAEVSTAIANGDLSKKITVDVKGEILELKETINTMVDQLNGFAGEVTRVAREVGTEGQLGGQANVRGVAGTWKDLTDSVNSMASNLTAQVRNIAEVATAVAQGDLSKKITVTVSGEILELKETINTMVDQLNGFASEVTRVAREVGTEGQLGGQANVRGVAGTWKDLTDSVNSMASNLTAQVRNIAEVSTAIANGDLSKKITVDVKGEILQLKETLNTMVDQLNRFASEVTRVAREVGTEGKLGGQAQVPGVAGTWQDLTYNVNSMASNLTDQVRNIAEVTTAVARGDLSRKITVDVKGEILELKDTINTMVDQLNAFAGEVTRVAREVGTEGNLGGQAQVPGVAGTWKDLTDNVNSMAGNLTAQVRNIAEVATAIAGGDLSRKITVDVRGEMLLLKDTLNTMVDQLRSFAGEVTRVAREVGTDGRLGGQAVVPGVAGTWKDLTDNVNLLAANLTTQVRNIAEVTTAVARGDLSRKITVEVKGEILELKNTINTMVDQLNAFAGEVTRVAREVGTEGKLGGQAQVPGVAGTWKDLTDTVNVMATNLTEQVRGIVKVVTAVANGDLTQNLTVASKGEVAALADTINNMTHTLATFADQVTSVAREVGVEGRLGGQARVPGTAGIWKDLTGNVNLLAANLTTQVRAIAEVATAVTKGDLTRSIQVQARGEVAELKDNINTMIGNLRLTTEQNTDQDWLKTNLARLTTTLQGQRELALVGQTLLRELAPLVSAHQGVVYQVKQEVDEPALVLLATYADGVGQSHPRRMQLGEGLIGQCARDGRQILISDMPDNVVPIGSGTFSALPRSAIVLPILFEGQVKAVVELTSVANFTELQLSFLEQLTSSMGILLNSIEATMQTEALLQQSQQLAAELQTQQSELQQTNEQLEQKAQQLEERNVEVEAKNQEIEQARRALEEKATELALTSKYKSEFLANMSHELRTPLNSILILGQQLGENPDGNLSSKQVEFAKTIHGAGTDLLNLISDILDLSKIESGTVSVEAEELALGNLLEVMARPFRHEAESRALTFAVDLDDSLPRTLITDAKRLQQILKNLLSNAFKFTSEGGVQLRVETAASGWSESRPSLKNAPAVIAFHVSDTGIGIPVEKQKIIFEAFQQADASTSRNYGGTGLGLAISRELANLLGGEIQLSSTPGEGSTFTLYLPLTFVGAATQPVRSTTGGMKSHNHGLPRRPTSVSEVPDDDRYEISGRDAILLVVEDDPGYASLLRDAARDKGFKVLIAGRGTDALTLARDYRPTAISLDICLPDMLGWTVLSQLKQSPETRHIPVQIISVDEDRQHGLTRGAFAFTHKPATSDGLGEVFSRLKSFSETSRKRLLLVEDDENERFSITALLGHSDIDITSVGTGSEALQILENEPVDCVVLDLSLPDMSGFEVLERISEDVRMTDVPVVVFTGRDLSPAESARLQTMARSVVVKGVESPERLLDETSLFLHRVIADMPPAKQDMLEKLHSSDVELAGKTVLLVDDDARNIFALSSVLERRSMKVLTATTGSEAIEIINAQSDISLVLMDIMMPGMDGYETMQVIRKDERHSRLPIIALTAKAMKGDREKCLEAGASDYLAKPVNTQELLSALRMWLHE</sequence>
<dbReference type="SUPFAM" id="SSF52172">
    <property type="entry name" value="CheY-like"/>
    <property type="match status" value="3"/>
</dbReference>
<proteinExistence type="predicted"/>
<dbReference type="CDD" id="cd00156">
    <property type="entry name" value="REC"/>
    <property type="match status" value="1"/>
</dbReference>
<dbReference type="CDD" id="cd16922">
    <property type="entry name" value="HATPase_EvgS-ArcB-TorS-like"/>
    <property type="match status" value="1"/>
</dbReference>
<dbReference type="InterPro" id="IPR004358">
    <property type="entry name" value="Sig_transdc_His_kin-like_C"/>
</dbReference>
<name>A0A7W9Z063_9HYPH</name>
<comment type="catalytic activity">
    <reaction evidence="1">
        <text>ATP + protein L-histidine = ADP + protein N-phospho-L-histidine.</text>
        <dbReference type="EC" id="2.7.13.3"/>
    </reaction>
</comment>
<evidence type="ECO:0000313" key="15">
    <source>
        <dbReference type="Proteomes" id="UP000535501"/>
    </source>
</evidence>
<dbReference type="SUPFAM" id="SSF47384">
    <property type="entry name" value="Homodimeric domain of signal transducing histidine kinase"/>
    <property type="match status" value="1"/>
</dbReference>
<dbReference type="Proteomes" id="UP000535501">
    <property type="component" value="Unassembled WGS sequence"/>
</dbReference>
<evidence type="ECO:0000256" key="1">
    <source>
        <dbReference type="ARBA" id="ARBA00000085"/>
    </source>
</evidence>
<evidence type="ECO:0000256" key="9">
    <source>
        <dbReference type="SAM" id="Coils"/>
    </source>
</evidence>
<evidence type="ECO:0000256" key="7">
    <source>
        <dbReference type="ARBA" id="ARBA00023012"/>
    </source>
</evidence>
<evidence type="ECO:0000256" key="10">
    <source>
        <dbReference type="SAM" id="MobiDB-lite"/>
    </source>
</evidence>
<comment type="caution">
    <text evidence="14">The sequence shown here is derived from an EMBL/GenBank/DDBJ whole genome shotgun (WGS) entry which is preliminary data.</text>
</comment>
<feature type="domain" description="HAMP" evidence="13">
    <location>
        <begin position="1047"/>
        <end position="1099"/>
    </location>
</feature>
<evidence type="ECO:0000259" key="12">
    <source>
        <dbReference type="PROSITE" id="PS50110"/>
    </source>
</evidence>
<gene>
    <name evidence="14" type="ORF">HNQ75_002256</name>
</gene>
<feature type="domain" description="HAMP" evidence="13">
    <location>
        <begin position="863"/>
        <end position="915"/>
    </location>
</feature>
<dbReference type="PROSITE" id="PS50885">
    <property type="entry name" value="HAMP"/>
    <property type="match status" value="12"/>
</dbReference>
<feature type="domain" description="HAMP" evidence="13">
    <location>
        <begin position="955"/>
        <end position="1007"/>
    </location>
</feature>
<feature type="domain" description="Response regulatory" evidence="12">
    <location>
        <begin position="1837"/>
        <end position="1953"/>
    </location>
</feature>
<dbReference type="GO" id="GO:0016020">
    <property type="term" value="C:membrane"/>
    <property type="evidence" value="ECO:0007669"/>
    <property type="project" value="UniProtKB-SubCell"/>
</dbReference>
<dbReference type="Gene3D" id="1.10.287.130">
    <property type="match status" value="1"/>
</dbReference>
<dbReference type="EMBL" id="JACHEJ010000004">
    <property type="protein sequence ID" value="MBB6180281.1"/>
    <property type="molecule type" value="Genomic_DNA"/>
</dbReference>
<feature type="domain" description="Histidine kinase" evidence="11">
    <location>
        <begin position="1436"/>
        <end position="1669"/>
    </location>
</feature>
<keyword evidence="6" id="KW-0418">Kinase</keyword>
<feature type="domain" description="HAMP" evidence="13">
    <location>
        <begin position="311"/>
        <end position="363"/>
    </location>
</feature>
<evidence type="ECO:0000259" key="11">
    <source>
        <dbReference type="PROSITE" id="PS50109"/>
    </source>
</evidence>
<dbReference type="PROSITE" id="PS50109">
    <property type="entry name" value="HIS_KIN"/>
    <property type="match status" value="1"/>
</dbReference>
<comment type="subcellular location">
    <subcellularLocation>
        <location evidence="2">Membrane</location>
    </subcellularLocation>
</comment>
<dbReference type="FunFam" id="1.20.120.1530:FF:000002">
    <property type="entry name" value="Two-component osmosensing histidine kinase"/>
    <property type="match status" value="8"/>
</dbReference>
<feature type="modified residue" description="4-aspartylphosphate" evidence="8">
    <location>
        <position position="2033"/>
    </location>
</feature>
<evidence type="ECO:0000259" key="13">
    <source>
        <dbReference type="PROSITE" id="PS50885"/>
    </source>
</evidence>
<dbReference type="SMART" id="SM00388">
    <property type="entry name" value="HisKA"/>
    <property type="match status" value="1"/>
</dbReference>
<feature type="modified residue" description="4-aspartylphosphate" evidence="8">
    <location>
        <position position="1886"/>
    </location>
</feature>
<dbReference type="Gene3D" id="3.40.50.2300">
    <property type="match status" value="3"/>
</dbReference>
<feature type="domain" description="HAMP" evidence="13">
    <location>
        <begin position="1139"/>
        <end position="1191"/>
    </location>
</feature>
<evidence type="ECO:0000256" key="4">
    <source>
        <dbReference type="ARBA" id="ARBA00022553"/>
    </source>
</evidence>
<dbReference type="SMART" id="SM00448">
    <property type="entry name" value="REC"/>
    <property type="match status" value="3"/>
</dbReference>
<evidence type="ECO:0000313" key="14">
    <source>
        <dbReference type="EMBL" id="MBB6180281.1"/>
    </source>
</evidence>
<evidence type="ECO:0000256" key="6">
    <source>
        <dbReference type="ARBA" id="ARBA00022777"/>
    </source>
</evidence>
<feature type="modified residue" description="4-aspartylphosphate" evidence="8">
    <location>
        <position position="1764"/>
    </location>
</feature>
<dbReference type="Pfam" id="PF02518">
    <property type="entry name" value="HATPase_c"/>
    <property type="match status" value="1"/>
</dbReference>
<organism evidence="14 15">
    <name type="scientific">Pseudorhizobium flavum</name>
    <dbReference type="NCBI Taxonomy" id="1335061"/>
    <lineage>
        <taxon>Bacteria</taxon>
        <taxon>Pseudomonadati</taxon>
        <taxon>Pseudomonadota</taxon>
        <taxon>Alphaproteobacteria</taxon>
        <taxon>Hyphomicrobiales</taxon>
        <taxon>Rhizobiaceae</taxon>
        <taxon>Rhizobium/Agrobacterium group</taxon>
        <taxon>Pseudorhizobium</taxon>
    </lineage>
</organism>
<dbReference type="InterPro" id="IPR003018">
    <property type="entry name" value="GAF"/>
</dbReference>
<keyword evidence="5" id="KW-0808">Transferase</keyword>
<dbReference type="Pfam" id="PF00072">
    <property type="entry name" value="Response_reg"/>
    <property type="match status" value="3"/>
</dbReference>
<feature type="region of interest" description="Disordered" evidence="10">
    <location>
        <begin position="1678"/>
        <end position="1703"/>
    </location>
</feature>
<dbReference type="PRINTS" id="PR00344">
    <property type="entry name" value="BCTRLSENSOR"/>
</dbReference>
<evidence type="ECO:0000256" key="3">
    <source>
        <dbReference type="ARBA" id="ARBA00012438"/>
    </source>
</evidence>
<keyword evidence="15" id="KW-1185">Reference proteome</keyword>
<evidence type="ECO:0000256" key="8">
    <source>
        <dbReference type="PROSITE-ProRule" id="PRU00169"/>
    </source>
</evidence>
<feature type="compositionally biased region" description="Basic and acidic residues" evidence="10">
    <location>
        <begin position="1"/>
        <end position="16"/>
    </location>
</feature>
<dbReference type="Gene3D" id="3.30.565.10">
    <property type="entry name" value="Histidine kinase-like ATPase, C-terminal domain"/>
    <property type="match status" value="1"/>
</dbReference>
<dbReference type="InterPro" id="IPR011006">
    <property type="entry name" value="CheY-like_superfamily"/>
</dbReference>
<dbReference type="InterPro" id="IPR005467">
    <property type="entry name" value="His_kinase_dom"/>
</dbReference>
<keyword evidence="4 8" id="KW-0597">Phosphoprotein</keyword>
<dbReference type="FunFam" id="3.30.565.10:FF:000010">
    <property type="entry name" value="Sensor histidine kinase RcsC"/>
    <property type="match status" value="1"/>
</dbReference>
<dbReference type="Pfam" id="PF13185">
    <property type="entry name" value="GAF_2"/>
    <property type="match status" value="1"/>
</dbReference>
<feature type="domain" description="HAMP" evidence="13">
    <location>
        <begin position="679"/>
        <end position="731"/>
    </location>
</feature>
<feature type="domain" description="HAMP" evidence="13">
    <location>
        <begin position="587"/>
        <end position="639"/>
    </location>
</feature>
<dbReference type="Gene3D" id="3.30.450.40">
    <property type="match status" value="1"/>
</dbReference>
<dbReference type="InterPro" id="IPR001789">
    <property type="entry name" value="Sig_transdc_resp-reg_receiver"/>
</dbReference>
<dbReference type="CDD" id="cd00082">
    <property type="entry name" value="HisKA"/>
    <property type="match status" value="1"/>
</dbReference>
<feature type="domain" description="HAMP" evidence="13">
    <location>
        <begin position="403"/>
        <end position="455"/>
    </location>
</feature>
<dbReference type="InterPro" id="IPR036097">
    <property type="entry name" value="HisK_dim/P_sf"/>
</dbReference>
<dbReference type="SMART" id="SM00065">
    <property type="entry name" value="GAF"/>
    <property type="match status" value="1"/>
</dbReference>
<feature type="domain" description="Response regulatory" evidence="12">
    <location>
        <begin position="1715"/>
        <end position="1828"/>
    </location>
</feature>
<protein>
    <recommendedName>
        <fullName evidence="3">histidine kinase</fullName>
        <ecNumber evidence="3">2.7.13.3</ecNumber>
    </recommendedName>
</protein>
<feature type="domain" description="Response regulatory" evidence="12">
    <location>
        <begin position="1983"/>
        <end position="2100"/>
    </location>
</feature>
<dbReference type="InterPro" id="IPR003660">
    <property type="entry name" value="HAMP_dom"/>
</dbReference>
<feature type="domain" description="HAMP" evidence="13">
    <location>
        <begin position="219"/>
        <end position="271"/>
    </location>
</feature>
<dbReference type="Pfam" id="PF00512">
    <property type="entry name" value="HisKA"/>
    <property type="match status" value="1"/>
</dbReference>
<dbReference type="GO" id="GO:0000155">
    <property type="term" value="F:phosphorelay sensor kinase activity"/>
    <property type="evidence" value="ECO:0007669"/>
    <property type="project" value="InterPro"/>
</dbReference>
<feature type="region of interest" description="Disordered" evidence="10">
    <location>
        <begin position="1"/>
        <end position="24"/>
    </location>
</feature>
<dbReference type="SUPFAM" id="SSF58104">
    <property type="entry name" value="Methyl-accepting chemotaxis protein (MCP) signaling domain"/>
    <property type="match status" value="5"/>
</dbReference>
<feature type="domain" description="HAMP" evidence="13">
    <location>
        <begin position="35"/>
        <end position="82"/>
    </location>
</feature>
<dbReference type="CDD" id="cd06225">
    <property type="entry name" value="HAMP"/>
    <property type="match status" value="11"/>
</dbReference>
<evidence type="ECO:0000256" key="5">
    <source>
        <dbReference type="ARBA" id="ARBA00022679"/>
    </source>
</evidence>
<dbReference type="SMART" id="SM00387">
    <property type="entry name" value="HATPase_c"/>
    <property type="match status" value="1"/>
</dbReference>
<feature type="domain" description="HAMP" evidence="13">
    <location>
        <begin position="495"/>
        <end position="547"/>
    </location>
</feature>
<evidence type="ECO:0000256" key="2">
    <source>
        <dbReference type="ARBA" id="ARBA00004370"/>
    </source>
</evidence>
<dbReference type="Gene3D" id="1.20.120.1530">
    <property type="match status" value="7"/>
</dbReference>
<dbReference type="SUPFAM" id="SSF55781">
    <property type="entry name" value="GAF domain-like"/>
    <property type="match status" value="1"/>
</dbReference>
<feature type="domain" description="HAMP" evidence="13">
    <location>
        <begin position="771"/>
        <end position="823"/>
    </location>
</feature>
<dbReference type="SUPFAM" id="SSF55874">
    <property type="entry name" value="ATPase domain of HSP90 chaperone/DNA topoisomerase II/histidine kinase"/>
    <property type="match status" value="1"/>
</dbReference>
<keyword evidence="9" id="KW-0175">Coiled coil</keyword>
<dbReference type="InterPro" id="IPR036890">
    <property type="entry name" value="HATPase_C_sf"/>
</dbReference>
<dbReference type="PROSITE" id="PS50110">
    <property type="entry name" value="RESPONSE_REGULATORY"/>
    <property type="match status" value="3"/>
</dbReference>
<dbReference type="PANTHER" id="PTHR45339:SF1">
    <property type="entry name" value="HYBRID SIGNAL TRANSDUCTION HISTIDINE KINASE J"/>
    <property type="match status" value="1"/>
</dbReference>
<dbReference type="SMART" id="SM00304">
    <property type="entry name" value="HAMP"/>
    <property type="match status" value="13"/>
</dbReference>
<dbReference type="PANTHER" id="PTHR45339">
    <property type="entry name" value="HYBRID SIGNAL TRANSDUCTION HISTIDINE KINASE J"/>
    <property type="match status" value="1"/>
</dbReference>
<dbReference type="Pfam" id="PF00672">
    <property type="entry name" value="HAMP"/>
    <property type="match status" value="11"/>
</dbReference>
<dbReference type="EC" id="2.7.13.3" evidence="3"/>
<dbReference type="CDD" id="cd17546">
    <property type="entry name" value="REC_hyHK_CKI1_RcsC-like"/>
    <property type="match status" value="1"/>
</dbReference>
<accession>A0A7W9Z063</accession>
<reference evidence="14 15" key="1">
    <citation type="submission" date="2020-08" db="EMBL/GenBank/DDBJ databases">
        <title>Genomic Encyclopedia of Type Strains, Phase IV (KMG-IV): sequencing the most valuable type-strain genomes for metagenomic binning, comparative biology and taxonomic classification.</title>
        <authorList>
            <person name="Goeker M."/>
        </authorList>
    </citation>
    <scope>NUCLEOTIDE SEQUENCE [LARGE SCALE GENOMIC DNA]</scope>
    <source>
        <strain evidence="14 15">DSM 102134</strain>
    </source>
</reference>
<keyword evidence="7" id="KW-0902">Two-component regulatory system</keyword>
<dbReference type="InterPro" id="IPR029016">
    <property type="entry name" value="GAF-like_dom_sf"/>
</dbReference>